<accession>A0A4V3HQ89</accession>
<dbReference type="SUPFAM" id="SSF52540">
    <property type="entry name" value="P-loop containing nucleoside triphosphate hydrolases"/>
    <property type="match status" value="1"/>
</dbReference>
<dbReference type="PRINTS" id="PR00195">
    <property type="entry name" value="DYNAMIN"/>
</dbReference>
<comment type="caution">
    <text evidence="5">The sequence shown here is derived from an EMBL/GenBank/DDBJ whole genome shotgun (WGS) entry which is preliminary data.</text>
</comment>
<dbReference type="Pfam" id="PF01031">
    <property type="entry name" value="Dynamin_M"/>
    <property type="match status" value="1"/>
</dbReference>
<dbReference type="GO" id="GO:0005525">
    <property type="term" value="F:GTP binding"/>
    <property type="evidence" value="ECO:0007669"/>
    <property type="project" value="InterPro"/>
</dbReference>
<sequence>MAPSFIEASESSKQGVRQFTFRMPHKRSSDEESGASENEAWSDNESQVDSSASGASSPGLAPETRSPQFPPHSRDITENPFDSESSRILFDAIDQLQSCGVSEKLDIPQLVIVGGQSTGKSSLLQSLTDIPFPVGSGCCTRFATRIVSRRTAQGSNNAVRITISDPEVKDSFNYPPDSGYKKYEYNCSRLGVEDFQVIVDEISTKYMGIKAGEGEGKKNFASQVLRIELSGPSRSHFSILDVPGYITNAYKVNEEEIHGITQMVKAYMKQPANIVVCVADATTDLANQGIFRLASKIVDEKRLVGVFTKCDRLTDPSEVISIASGNSTMRSKTMRDGWFVVRNRIDTDGADFDLDEAERKLFDEAPWTKIRSDRRSTKSLRIFLGNLLCARIRSRFPAIQERVSGLLEIAETDRKALGDDRPEHNQRQQYLKDVVERYHTMAVQSLKCPGYLSDEDLRVRGLVRGANETFAAEMRDEGHHLNFQDPDVSPSEKIIEIVSVIEGKSLPPQGDSSITPPSTPPRNRRQHATLQAEPRELPIFTQIHQQLNIWQTTELPGFVNTKVIEVCYHQQSSPWLRIAQDHLATVRTIIEDASQKMLESACKPGGSSSVVFEELSEVLRRFQNRTMERATKELEEHWRRERESPLQTTDKRFEKLVSEHRQLRLLNAWTTMPTQTGDLAELSAYHLAMFKHIHHSMEENMMNDVHDVIEVYYQLSLDSFIRHVINDIVENFVTCLEGPLMGLSTDWVLALPEEEVQQLARDDDETVRKRAHYDDVIRRLEEASAIVARARSQTRGLGEV</sequence>
<feature type="domain" description="GED" evidence="4">
    <location>
        <begin position="702"/>
        <end position="795"/>
    </location>
</feature>
<evidence type="ECO:0000256" key="1">
    <source>
        <dbReference type="ARBA" id="ARBA00022741"/>
    </source>
</evidence>
<dbReference type="EMBL" id="QAPG01010711">
    <property type="protein sequence ID" value="TDZ13702.1"/>
    <property type="molecule type" value="Genomic_DNA"/>
</dbReference>
<organism evidence="5 6">
    <name type="scientific">Colletotrichum spinosum</name>
    <dbReference type="NCBI Taxonomy" id="1347390"/>
    <lineage>
        <taxon>Eukaryota</taxon>
        <taxon>Fungi</taxon>
        <taxon>Dikarya</taxon>
        <taxon>Ascomycota</taxon>
        <taxon>Pezizomycotina</taxon>
        <taxon>Sordariomycetes</taxon>
        <taxon>Hypocreomycetidae</taxon>
        <taxon>Glomerellales</taxon>
        <taxon>Glomerellaceae</taxon>
        <taxon>Colletotrichum</taxon>
        <taxon>Colletotrichum orbiculare species complex</taxon>
    </lineage>
</organism>
<dbReference type="Gene3D" id="1.20.120.1240">
    <property type="entry name" value="Dynamin, middle domain"/>
    <property type="match status" value="1"/>
</dbReference>
<keyword evidence="6" id="KW-1185">Reference proteome</keyword>
<dbReference type="GO" id="GO:0003924">
    <property type="term" value="F:GTPase activity"/>
    <property type="evidence" value="ECO:0007669"/>
    <property type="project" value="InterPro"/>
</dbReference>
<feature type="region of interest" description="Disordered" evidence="3">
    <location>
        <begin position="1"/>
        <end position="80"/>
    </location>
</feature>
<dbReference type="GO" id="GO:0000266">
    <property type="term" value="P:mitochondrial fission"/>
    <property type="evidence" value="ECO:0007669"/>
    <property type="project" value="TreeGrafter"/>
</dbReference>
<dbReference type="PROSITE" id="PS51388">
    <property type="entry name" value="GED"/>
    <property type="match status" value="1"/>
</dbReference>
<proteinExistence type="predicted"/>
<keyword evidence="2" id="KW-0342">GTP-binding</keyword>
<dbReference type="GO" id="GO:0016020">
    <property type="term" value="C:membrane"/>
    <property type="evidence" value="ECO:0007669"/>
    <property type="project" value="TreeGrafter"/>
</dbReference>
<dbReference type="InterPro" id="IPR022812">
    <property type="entry name" value="Dynamin"/>
</dbReference>
<dbReference type="InterPro" id="IPR001401">
    <property type="entry name" value="Dynamin_GTPase"/>
</dbReference>
<dbReference type="CDD" id="cd08771">
    <property type="entry name" value="DLP_1"/>
    <property type="match status" value="1"/>
</dbReference>
<dbReference type="PANTHER" id="PTHR11566:SF21">
    <property type="entry name" value="DYNAMIN RELATED PROTEIN 1, ISOFORM A"/>
    <property type="match status" value="1"/>
</dbReference>
<dbReference type="GO" id="GO:0006897">
    <property type="term" value="P:endocytosis"/>
    <property type="evidence" value="ECO:0007669"/>
    <property type="project" value="TreeGrafter"/>
</dbReference>
<name>A0A4V3HQ89_9PEZI</name>
<dbReference type="GO" id="GO:0048312">
    <property type="term" value="P:intracellular distribution of mitochondria"/>
    <property type="evidence" value="ECO:0007669"/>
    <property type="project" value="TreeGrafter"/>
</dbReference>
<evidence type="ECO:0000313" key="5">
    <source>
        <dbReference type="EMBL" id="TDZ13702.1"/>
    </source>
</evidence>
<evidence type="ECO:0000256" key="2">
    <source>
        <dbReference type="ARBA" id="ARBA00023134"/>
    </source>
</evidence>
<dbReference type="InterPro" id="IPR027417">
    <property type="entry name" value="P-loop_NTPase"/>
</dbReference>
<dbReference type="PANTHER" id="PTHR11566">
    <property type="entry name" value="DYNAMIN"/>
    <property type="match status" value="1"/>
</dbReference>
<evidence type="ECO:0000313" key="6">
    <source>
        <dbReference type="Proteomes" id="UP000295083"/>
    </source>
</evidence>
<dbReference type="GO" id="GO:0008017">
    <property type="term" value="F:microtubule binding"/>
    <property type="evidence" value="ECO:0007669"/>
    <property type="project" value="TreeGrafter"/>
</dbReference>
<evidence type="ECO:0000259" key="4">
    <source>
        <dbReference type="PROSITE" id="PS51388"/>
    </source>
</evidence>
<dbReference type="InterPro" id="IPR020850">
    <property type="entry name" value="GED_dom"/>
</dbReference>
<dbReference type="Proteomes" id="UP000295083">
    <property type="component" value="Unassembled WGS sequence"/>
</dbReference>
<dbReference type="GO" id="GO:0016559">
    <property type="term" value="P:peroxisome fission"/>
    <property type="evidence" value="ECO:0007669"/>
    <property type="project" value="TreeGrafter"/>
</dbReference>
<dbReference type="SMART" id="SM00053">
    <property type="entry name" value="DYNc"/>
    <property type="match status" value="1"/>
</dbReference>
<evidence type="ECO:0000256" key="3">
    <source>
        <dbReference type="SAM" id="MobiDB-lite"/>
    </source>
</evidence>
<feature type="region of interest" description="Disordered" evidence="3">
    <location>
        <begin position="504"/>
        <end position="528"/>
    </location>
</feature>
<feature type="compositionally biased region" description="Low complexity" evidence="3">
    <location>
        <begin position="50"/>
        <end position="62"/>
    </location>
</feature>
<feature type="compositionally biased region" description="Polar residues" evidence="3">
    <location>
        <begin position="35"/>
        <end position="49"/>
    </location>
</feature>
<protein>
    <submittedName>
        <fullName evidence="5">Vacuolar protein sorting-associated protein 1</fullName>
    </submittedName>
</protein>
<dbReference type="GO" id="GO:0005874">
    <property type="term" value="C:microtubule"/>
    <property type="evidence" value="ECO:0007669"/>
    <property type="project" value="TreeGrafter"/>
</dbReference>
<dbReference type="Pfam" id="PF00350">
    <property type="entry name" value="Dynamin_N"/>
    <property type="match status" value="1"/>
</dbReference>
<keyword evidence="1" id="KW-0547">Nucleotide-binding</keyword>
<gene>
    <name evidence="5" type="primary">vps1-1</name>
    <name evidence="5" type="ORF">C8035_v009099</name>
</gene>
<dbReference type="GO" id="GO:0005739">
    <property type="term" value="C:mitochondrion"/>
    <property type="evidence" value="ECO:0007669"/>
    <property type="project" value="TreeGrafter"/>
</dbReference>
<reference evidence="5 6" key="1">
    <citation type="submission" date="2018-11" db="EMBL/GenBank/DDBJ databases">
        <title>Genome sequence and assembly of Colletotrichum spinosum.</title>
        <authorList>
            <person name="Gan P."/>
            <person name="Shirasu K."/>
        </authorList>
    </citation>
    <scope>NUCLEOTIDE SEQUENCE [LARGE SCALE GENOMIC DNA]</scope>
    <source>
        <strain evidence="5 6">CBS 515.97</strain>
    </source>
</reference>
<dbReference type="Gene3D" id="3.40.50.300">
    <property type="entry name" value="P-loop containing nucleotide triphosphate hydrolases"/>
    <property type="match status" value="1"/>
</dbReference>
<dbReference type="InterPro" id="IPR045063">
    <property type="entry name" value="Dynamin_N"/>
</dbReference>
<dbReference type="InterPro" id="IPR000375">
    <property type="entry name" value="Dynamin_stalk"/>
</dbReference>
<dbReference type="AlphaFoldDB" id="A0A4V3HQ89"/>